<dbReference type="Proteomes" id="UP000299102">
    <property type="component" value="Unassembled WGS sequence"/>
</dbReference>
<dbReference type="EMBL" id="BGZK01000721">
    <property type="protein sequence ID" value="GBP57838.1"/>
    <property type="molecule type" value="Genomic_DNA"/>
</dbReference>
<evidence type="ECO:0000256" key="1">
    <source>
        <dbReference type="SAM" id="Phobius"/>
    </source>
</evidence>
<keyword evidence="1" id="KW-0812">Transmembrane</keyword>
<proteinExistence type="predicted"/>
<evidence type="ECO:0000313" key="2">
    <source>
        <dbReference type="EMBL" id="GBP57838.1"/>
    </source>
</evidence>
<feature type="transmembrane region" description="Helical" evidence="1">
    <location>
        <begin position="80"/>
        <end position="99"/>
    </location>
</feature>
<gene>
    <name evidence="2" type="ORF">EVAR_41507_1</name>
</gene>
<keyword evidence="1" id="KW-0472">Membrane</keyword>
<comment type="caution">
    <text evidence="2">The sequence shown here is derived from an EMBL/GenBank/DDBJ whole genome shotgun (WGS) entry which is preliminary data.</text>
</comment>
<sequence>MCMCNVRNTRSWASVKRAHTPTDILARALCVHNDVRVYHGRRVCVRRRVPSYLVHITGQPVTLALVALSISRLARSVCKLFIADAGAVILSLAADTFVWKIVLRFESYHYTVFAQRPYSASRIIGDTINLGFSTLDGRRSFRISIKPTDCDRRRGEYEGTLCSVVQPDSSQYTAPIERGHIILPYKN</sequence>
<evidence type="ECO:0000313" key="3">
    <source>
        <dbReference type="Proteomes" id="UP000299102"/>
    </source>
</evidence>
<protein>
    <submittedName>
        <fullName evidence="2">Uncharacterized protein</fullName>
    </submittedName>
</protein>
<keyword evidence="1" id="KW-1133">Transmembrane helix</keyword>
<name>A0A4C1X298_EUMVA</name>
<reference evidence="2 3" key="1">
    <citation type="journal article" date="2019" name="Commun. Biol.">
        <title>The bagworm genome reveals a unique fibroin gene that provides high tensile strength.</title>
        <authorList>
            <person name="Kono N."/>
            <person name="Nakamura H."/>
            <person name="Ohtoshi R."/>
            <person name="Tomita M."/>
            <person name="Numata K."/>
            <person name="Arakawa K."/>
        </authorList>
    </citation>
    <scope>NUCLEOTIDE SEQUENCE [LARGE SCALE GENOMIC DNA]</scope>
</reference>
<feature type="transmembrane region" description="Helical" evidence="1">
    <location>
        <begin position="52"/>
        <end position="74"/>
    </location>
</feature>
<keyword evidence="3" id="KW-1185">Reference proteome</keyword>
<dbReference type="AlphaFoldDB" id="A0A4C1X298"/>
<organism evidence="2 3">
    <name type="scientific">Eumeta variegata</name>
    <name type="common">Bagworm moth</name>
    <name type="synonym">Eumeta japonica</name>
    <dbReference type="NCBI Taxonomy" id="151549"/>
    <lineage>
        <taxon>Eukaryota</taxon>
        <taxon>Metazoa</taxon>
        <taxon>Ecdysozoa</taxon>
        <taxon>Arthropoda</taxon>
        <taxon>Hexapoda</taxon>
        <taxon>Insecta</taxon>
        <taxon>Pterygota</taxon>
        <taxon>Neoptera</taxon>
        <taxon>Endopterygota</taxon>
        <taxon>Lepidoptera</taxon>
        <taxon>Glossata</taxon>
        <taxon>Ditrysia</taxon>
        <taxon>Tineoidea</taxon>
        <taxon>Psychidae</taxon>
        <taxon>Oiketicinae</taxon>
        <taxon>Eumeta</taxon>
    </lineage>
</organism>
<accession>A0A4C1X298</accession>